<feature type="transmembrane region" description="Helical" evidence="1">
    <location>
        <begin position="44"/>
        <end position="66"/>
    </location>
</feature>
<name>A0AA42BQ41_9BACI</name>
<dbReference type="Proteomes" id="UP001156102">
    <property type="component" value="Unassembled WGS sequence"/>
</dbReference>
<evidence type="ECO:0000313" key="3">
    <source>
        <dbReference type="Proteomes" id="UP001156102"/>
    </source>
</evidence>
<keyword evidence="1" id="KW-1133">Transmembrane helix</keyword>
<dbReference type="RefSeq" id="WP_254759829.1">
    <property type="nucleotide sequence ID" value="NZ_JANCLT010000008.1"/>
</dbReference>
<keyword evidence="3" id="KW-1185">Reference proteome</keyword>
<feature type="transmembrane region" description="Helical" evidence="1">
    <location>
        <begin position="144"/>
        <end position="164"/>
    </location>
</feature>
<comment type="caution">
    <text evidence="2">The sequence shown here is derived from an EMBL/GenBank/DDBJ whole genome shotgun (WGS) entry which is preliminary data.</text>
</comment>
<feature type="transmembrane region" description="Helical" evidence="1">
    <location>
        <begin position="7"/>
        <end position="24"/>
    </location>
</feature>
<dbReference type="Pfam" id="PF19700">
    <property type="entry name" value="DUF6198"/>
    <property type="match status" value="1"/>
</dbReference>
<keyword evidence="1" id="KW-0812">Transmembrane</keyword>
<dbReference type="InterPro" id="IPR038750">
    <property type="entry name" value="YczE/YyaS-like"/>
</dbReference>
<keyword evidence="1" id="KW-0472">Membrane</keyword>
<dbReference type="EMBL" id="JANCLT010000008">
    <property type="protein sequence ID" value="MCP8969910.1"/>
    <property type="molecule type" value="Genomic_DNA"/>
</dbReference>
<gene>
    <name evidence="2" type="ORF">NK662_15390</name>
</gene>
<evidence type="ECO:0000313" key="2">
    <source>
        <dbReference type="EMBL" id="MCP8969910.1"/>
    </source>
</evidence>
<proteinExistence type="predicted"/>
<dbReference type="AlphaFoldDB" id="A0AA42BQ41"/>
<feature type="transmembrane region" description="Helical" evidence="1">
    <location>
        <begin position="73"/>
        <end position="90"/>
    </location>
</feature>
<evidence type="ECO:0000256" key="1">
    <source>
        <dbReference type="SAM" id="Phobius"/>
    </source>
</evidence>
<feature type="transmembrane region" description="Helical" evidence="1">
    <location>
        <begin position="102"/>
        <end position="124"/>
    </location>
</feature>
<dbReference type="PANTHER" id="PTHR40078:SF1">
    <property type="entry name" value="INTEGRAL MEMBRANE PROTEIN"/>
    <property type="match status" value="1"/>
</dbReference>
<accession>A0AA42BQ41</accession>
<protein>
    <submittedName>
        <fullName evidence="2">Membrane protein</fullName>
    </submittedName>
</protein>
<dbReference type="PANTHER" id="PTHR40078">
    <property type="entry name" value="INTEGRAL MEMBRANE PROTEIN-RELATED"/>
    <property type="match status" value="1"/>
</dbReference>
<feature type="transmembrane region" description="Helical" evidence="1">
    <location>
        <begin position="170"/>
        <end position="189"/>
    </location>
</feature>
<reference evidence="2" key="1">
    <citation type="submission" date="2022-07" db="EMBL/GenBank/DDBJ databases">
        <authorList>
            <person name="Li W.-J."/>
            <person name="Deng Q.-Q."/>
        </authorList>
    </citation>
    <scope>NUCLEOTIDE SEQUENCE</scope>
    <source>
        <strain evidence="2">SYSU M60031</strain>
    </source>
</reference>
<organism evidence="2 3">
    <name type="scientific">Ectobacillus ponti</name>
    <dbReference type="NCBI Taxonomy" id="2961894"/>
    <lineage>
        <taxon>Bacteria</taxon>
        <taxon>Bacillati</taxon>
        <taxon>Bacillota</taxon>
        <taxon>Bacilli</taxon>
        <taxon>Bacillales</taxon>
        <taxon>Bacillaceae</taxon>
        <taxon>Ectobacillus</taxon>
    </lineage>
</organism>
<sequence length="201" mass="21823">MKLARFFFFIFGIVTLTLGVALTLKANLGAGPWDALTAGAARTFGFTVGTWVIINGVVLLFVNAYLLQERPQFLAGITFVLIGLLVDFWLLKVLGDWQPQGIILRAGVLLAGVALLAFGISMYLQSQYPVNPIDNLMIALHKRFHVNLMVAKTVAEISALVFAVLLKGPIGAGTLIVAFTIGPLIQLSYQPLHQLLQRFGS</sequence>